<organism evidence="1 2">
    <name type="scientific">Vaccinium darrowii</name>
    <dbReference type="NCBI Taxonomy" id="229202"/>
    <lineage>
        <taxon>Eukaryota</taxon>
        <taxon>Viridiplantae</taxon>
        <taxon>Streptophyta</taxon>
        <taxon>Embryophyta</taxon>
        <taxon>Tracheophyta</taxon>
        <taxon>Spermatophyta</taxon>
        <taxon>Magnoliopsida</taxon>
        <taxon>eudicotyledons</taxon>
        <taxon>Gunneridae</taxon>
        <taxon>Pentapetalae</taxon>
        <taxon>asterids</taxon>
        <taxon>Ericales</taxon>
        <taxon>Ericaceae</taxon>
        <taxon>Vaccinioideae</taxon>
        <taxon>Vaccinieae</taxon>
        <taxon>Vaccinium</taxon>
    </lineage>
</organism>
<name>A0ACB7YDN2_9ERIC</name>
<protein>
    <submittedName>
        <fullName evidence="1">Uncharacterized protein</fullName>
    </submittedName>
</protein>
<keyword evidence="2" id="KW-1185">Reference proteome</keyword>
<comment type="caution">
    <text evidence="1">The sequence shown here is derived from an EMBL/GenBank/DDBJ whole genome shotgun (WGS) entry which is preliminary data.</text>
</comment>
<dbReference type="EMBL" id="CM037158">
    <property type="protein sequence ID" value="KAH7851248.1"/>
    <property type="molecule type" value="Genomic_DNA"/>
</dbReference>
<sequence>MQQHSSQNPNPLPLYSHSNHLYTTNYPSHYHPTNPNPNPNISIDPHQPHYTTGPALTPYASVSSLAQIHGGGGGGGFVVEAYQAHVAYPKIHQTAVSSGYYQDPNSVASLHNWSANGVIPHYGSTRYATGIPIPPNGSVQLVPGNANSTSWPNPLPRGNKKTWKRVPHKTKVVQSVWCEVCKVECDTKDVLDKHKLGKKHKKNLDKLKEAAAAAPPPVASNNPVIGPQENPVGKGKGIRKAEVSVEDFEAKRRKVLEGGAAADAVRTCAICKVVCNSEVVFKYHLEGQKHLSMMKKQALGSRVVTAA</sequence>
<evidence type="ECO:0000313" key="2">
    <source>
        <dbReference type="Proteomes" id="UP000828048"/>
    </source>
</evidence>
<dbReference type="Proteomes" id="UP000828048">
    <property type="component" value="Chromosome 8"/>
</dbReference>
<reference evidence="1 2" key="1">
    <citation type="journal article" date="2021" name="Hortic Res">
        <title>High-quality reference genome and annotation aids understanding of berry development for evergreen blueberry (Vaccinium darrowii).</title>
        <authorList>
            <person name="Yu J."/>
            <person name="Hulse-Kemp A.M."/>
            <person name="Babiker E."/>
            <person name="Staton M."/>
        </authorList>
    </citation>
    <scope>NUCLEOTIDE SEQUENCE [LARGE SCALE GENOMIC DNA]</scope>
    <source>
        <strain evidence="2">cv. NJ 8807/NJ 8810</strain>
        <tissue evidence="1">Young leaf</tissue>
    </source>
</reference>
<evidence type="ECO:0000313" key="1">
    <source>
        <dbReference type="EMBL" id="KAH7851248.1"/>
    </source>
</evidence>
<gene>
    <name evidence="1" type="ORF">Vadar_009041</name>
</gene>
<accession>A0ACB7YDN2</accession>
<proteinExistence type="predicted"/>